<proteinExistence type="predicted"/>
<name>A0A1U7WNU4_NICSY</name>
<gene>
    <name evidence="2" type="primary">LOC104229329</name>
</gene>
<reference evidence="2" key="2">
    <citation type="submission" date="2025-08" db="UniProtKB">
        <authorList>
            <consortium name="RefSeq"/>
        </authorList>
    </citation>
    <scope>IDENTIFICATION</scope>
    <source>
        <tissue evidence="2">Leaf</tissue>
    </source>
</reference>
<protein>
    <submittedName>
        <fullName evidence="2">Uncharacterized protein LOC104229329 isoform X1</fullName>
    </submittedName>
</protein>
<dbReference type="Proteomes" id="UP000189701">
    <property type="component" value="Unplaced"/>
</dbReference>
<dbReference type="AlphaFoldDB" id="A0A1U7WNU4"/>
<sequence>MAKIFNEKAVSEKLTLVFVWRNYENRMKKKHFEAYENDELRRENRPVDVSESHFKDLLEYWNSGHHKGNSKVSKGQKGSSSAQKAAIQLINRLVTIKVSTYQMLYLFFYSSISSSSPPPSLCCFFGFFYHRFPCLHL</sequence>
<dbReference type="RefSeq" id="XP_009780258.1">
    <property type="nucleotide sequence ID" value="XM_009781956.1"/>
</dbReference>
<evidence type="ECO:0000313" key="2">
    <source>
        <dbReference type="RefSeq" id="XP_009780258.1"/>
    </source>
</evidence>
<evidence type="ECO:0000313" key="1">
    <source>
        <dbReference type="Proteomes" id="UP000189701"/>
    </source>
</evidence>
<reference evidence="1" key="1">
    <citation type="journal article" date="2013" name="Genome Biol.">
        <title>Reference genomes and transcriptomes of Nicotiana sylvestris and Nicotiana tomentosiformis.</title>
        <authorList>
            <person name="Sierro N."/>
            <person name="Battey J.N."/>
            <person name="Ouadi S."/>
            <person name="Bovet L."/>
            <person name="Goepfert S."/>
            <person name="Bakaher N."/>
            <person name="Peitsch M.C."/>
            <person name="Ivanov N.V."/>
        </authorList>
    </citation>
    <scope>NUCLEOTIDE SEQUENCE [LARGE SCALE GENOMIC DNA]</scope>
</reference>
<accession>A0A1U7WNU4</accession>
<keyword evidence="1" id="KW-1185">Reference proteome</keyword>
<organism evidence="1 2">
    <name type="scientific">Nicotiana sylvestris</name>
    <name type="common">Wood tobacco</name>
    <name type="synonym">South American tobacco</name>
    <dbReference type="NCBI Taxonomy" id="4096"/>
    <lineage>
        <taxon>Eukaryota</taxon>
        <taxon>Viridiplantae</taxon>
        <taxon>Streptophyta</taxon>
        <taxon>Embryophyta</taxon>
        <taxon>Tracheophyta</taxon>
        <taxon>Spermatophyta</taxon>
        <taxon>Magnoliopsida</taxon>
        <taxon>eudicotyledons</taxon>
        <taxon>Gunneridae</taxon>
        <taxon>Pentapetalae</taxon>
        <taxon>asterids</taxon>
        <taxon>lamiids</taxon>
        <taxon>Solanales</taxon>
        <taxon>Solanaceae</taxon>
        <taxon>Nicotianoideae</taxon>
        <taxon>Nicotianeae</taxon>
        <taxon>Nicotiana</taxon>
    </lineage>
</organism>